<feature type="region of interest" description="Disordered" evidence="4">
    <location>
        <begin position="1"/>
        <end position="25"/>
    </location>
</feature>
<feature type="region of interest" description="Disordered" evidence="4">
    <location>
        <begin position="161"/>
        <end position="187"/>
    </location>
</feature>
<gene>
    <name evidence="6" type="primary">matMc_7</name>
    <name evidence="6" type="ORF">g.67200</name>
</gene>
<keyword evidence="2" id="KW-0804">Transcription</keyword>
<dbReference type="InterPro" id="IPR009071">
    <property type="entry name" value="HMG_box_dom"/>
</dbReference>
<protein>
    <submittedName>
        <fullName evidence="6">Mating-type M-specific polypeptide Mc</fullName>
    </submittedName>
</protein>
<evidence type="ECO:0000256" key="4">
    <source>
        <dbReference type="SAM" id="MobiDB-lite"/>
    </source>
</evidence>
<organism evidence="6">
    <name type="scientific">Anthurium amnicola</name>
    <dbReference type="NCBI Taxonomy" id="1678845"/>
    <lineage>
        <taxon>Eukaryota</taxon>
        <taxon>Viridiplantae</taxon>
        <taxon>Streptophyta</taxon>
        <taxon>Embryophyta</taxon>
        <taxon>Tracheophyta</taxon>
        <taxon>Spermatophyta</taxon>
        <taxon>Magnoliopsida</taxon>
        <taxon>Liliopsida</taxon>
        <taxon>Araceae</taxon>
        <taxon>Pothoideae</taxon>
        <taxon>Potheae</taxon>
        <taxon>Anthurium</taxon>
    </lineage>
</organism>
<dbReference type="CDD" id="cd01389">
    <property type="entry name" value="HMG-box_ROX1-like"/>
    <property type="match status" value="1"/>
</dbReference>
<proteinExistence type="predicted"/>
<dbReference type="EMBL" id="GDJX01024205">
    <property type="protein sequence ID" value="JAT43731.1"/>
    <property type="molecule type" value="Transcribed_RNA"/>
</dbReference>
<feature type="compositionally biased region" description="Basic and acidic residues" evidence="4">
    <location>
        <begin position="161"/>
        <end position="171"/>
    </location>
</feature>
<evidence type="ECO:0000313" key="6">
    <source>
        <dbReference type="EMBL" id="JAT43731.1"/>
    </source>
</evidence>
<dbReference type="SMART" id="SM00398">
    <property type="entry name" value="HMG"/>
    <property type="match status" value="1"/>
</dbReference>
<dbReference type="Gene3D" id="1.10.30.10">
    <property type="entry name" value="High mobility group box domain"/>
    <property type="match status" value="1"/>
</dbReference>
<dbReference type="PANTHER" id="PTHR10270">
    <property type="entry name" value="SOX TRANSCRIPTION FACTOR"/>
    <property type="match status" value="1"/>
</dbReference>
<dbReference type="SUPFAM" id="SSF47095">
    <property type="entry name" value="HMG-box"/>
    <property type="match status" value="1"/>
</dbReference>
<feature type="domain" description="HMG box" evidence="5">
    <location>
        <begin position="71"/>
        <end position="139"/>
    </location>
</feature>
<accession>A0A1D1XMY9</accession>
<keyword evidence="1 3" id="KW-0238">DNA-binding</keyword>
<dbReference type="GO" id="GO:0001228">
    <property type="term" value="F:DNA-binding transcription activator activity, RNA polymerase II-specific"/>
    <property type="evidence" value="ECO:0007669"/>
    <property type="project" value="TreeGrafter"/>
</dbReference>
<evidence type="ECO:0000259" key="5">
    <source>
        <dbReference type="PROSITE" id="PS50118"/>
    </source>
</evidence>
<feature type="compositionally biased region" description="Polar residues" evidence="4">
    <location>
        <begin position="172"/>
        <end position="181"/>
    </location>
</feature>
<name>A0A1D1XMY9_9ARAE</name>
<dbReference type="GO" id="GO:0005634">
    <property type="term" value="C:nucleus"/>
    <property type="evidence" value="ECO:0007669"/>
    <property type="project" value="UniProtKB-UniRule"/>
</dbReference>
<dbReference type="Pfam" id="PF00505">
    <property type="entry name" value="HMG_box"/>
    <property type="match status" value="1"/>
</dbReference>
<evidence type="ECO:0000256" key="3">
    <source>
        <dbReference type="PROSITE-ProRule" id="PRU00267"/>
    </source>
</evidence>
<dbReference type="InterPro" id="IPR036910">
    <property type="entry name" value="HMG_box_dom_sf"/>
</dbReference>
<evidence type="ECO:0000256" key="2">
    <source>
        <dbReference type="ARBA" id="ARBA00023163"/>
    </source>
</evidence>
<dbReference type="GO" id="GO:0000978">
    <property type="term" value="F:RNA polymerase II cis-regulatory region sequence-specific DNA binding"/>
    <property type="evidence" value="ECO:0007669"/>
    <property type="project" value="TreeGrafter"/>
</dbReference>
<dbReference type="InterPro" id="IPR050140">
    <property type="entry name" value="SRY-related_HMG-box_TF-like"/>
</dbReference>
<feature type="DNA-binding region" description="HMG box" evidence="3">
    <location>
        <begin position="71"/>
        <end position="139"/>
    </location>
</feature>
<sequence length="187" mass="21642">MSTTTMPEHVEIRPDTSSQSSDSLSTSDCLRFSQVVEEVIEEVRRVYPNIHTTLPLKELLDPAEKKRSKGVPRPQNCFMLYRKDIRARFTREGNALSVAESSRIAAESWRNLPQEEKNFWHALYEIVKMQHAIKYPNYKYQPVRGKQAKKGRGMMIVDGIKRSDKDDKSDKNGQMQYQGKFSATEKI</sequence>
<keyword evidence="3" id="KW-0539">Nucleus</keyword>
<feature type="compositionally biased region" description="Low complexity" evidence="4">
    <location>
        <begin position="15"/>
        <end position="25"/>
    </location>
</feature>
<dbReference type="PANTHER" id="PTHR10270:SF161">
    <property type="entry name" value="SEX-DETERMINING REGION Y PROTEIN"/>
    <property type="match status" value="1"/>
</dbReference>
<dbReference type="GO" id="GO:0030154">
    <property type="term" value="P:cell differentiation"/>
    <property type="evidence" value="ECO:0007669"/>
    <property type="project" value="TreeGrafter"/>
</dbReference>
<dbReference type="AlphaFoldDB" id="A0A1D1XMY9"/>
<reference evidence="6" key="1">
    <citation type="submission" date="2015-07" db="EMBL/GenBank/DDBJ databases">
        <title>Transcriptome Assembly of Anthurium amnicola.</title>
        <authorList>
            <person name="Suzuki J."/>
        </authorList>
    </citation>
    <scope>NUCLEOTIDE SEQUENCE</scope>
</reference>
<evidence type="ECO:0000256" key="1">
    <source>
        <dbReference type="ARBA" id="ARBA00023125"/>
    </source>
</evidence>
<dbReference type="PROSITE" id="PS50118">
    <property type="entry name" value="HMG_BOX_2"/>
    <property type="match status" value="1"/>
</dbReference>